<dbReference type="GO" id="GO:0004252">
    <property type="term" value="F:serine-type endopeptidase activity"/>
    <property type="evidence" value="ECO:0007669"/>
    <property type="project" value="InterPro"/>
</dbReference>
<dbReference type="PROSITE" id="PS51892">
    <property type="entry name" value="SUBTILASE"/>
    <property type="match status" value="1"/>
</dbReference>
<sequence length="220" mass="22503">MGNECFDSDILVAFDMAIDDGMDVLSVSLGGDAGAYVNDCVAIGSFHVVKHGIVVVTSAGNSGPGPAKAPHASTDDAHLCKAGALDPKKVKGSILVCLRGDNARVDKGKQAALAGSVGIVLANDYASGDEIIADSHVLPATQISYTDGLELFTYVNSTSTPTASITHPTTQLGTKPAPVMAAFSSIRPNTVTPEILKDYQMVTGALAKGNLAICDGNTGR</sequence>
<keyword evidence="6" id="KW-0325">Glycoprotein</keyword>
<evidence type="ECO:0000256" key="2">
    <source>
        <dbReference type="ARBA" id="ARBA00022670"/>
    </source>
</evidence>
<reference evidence="10" key="1">
    <citation type="submission" date="2016-11" db="EMBL/GenBank/DDBJ databases">
        <title>The genome of Nicotiana attenuata.</title>
        <authorList>
            <person name="Xu S."/>
            <person name="Brockmoeller T."/>
            <person name="Gaquerel E."/>
            <person name="Navarro A."/>
            <person name="Kuhl H."/>
            <person name="Gase K."/>
            <person name="Ling Z."/>
            <person name="Zhou W."/>
            <person name="Kreitzer C."/>
            <person name="Stanke M."/>
            <person name="Tang H."/>
            <person name="Lyons E."/>
            <person name="Pandey P."/>
            <person name="Pandey S.P."/>
            <person name="Timmermann B."/>
            <person name="Baldwin I.T."/>
        </authorList>
    </citation>
    <scope>NUCLEOTIDE SEQUENCE [LARGE SCALE GENOMIC DNA]</scope>
    <source>
        <strain evidence="10">UT</strain>
    </source>
</reference>
<dbReference type="STRING" id="49451.A0A314KTL6"/>
<dbReference type="Pfam" id="PF02225">
    <property type="entry name" value="PA"/>
    <property type="match status" value="1"/>
</dbReference>
<dbReference type="InterPro" id="IPR003137">
    <property type="entry name" value="PA_domain"/>
</dbReference>
<dbReference type="InterPro" id="IPR000209">
    <property type="entry name" value="Peptidase_S8/S53_dom"/>
</dbReference>
<dbReference type="Pfam" id="PF00082">
    <property type="entry name" value="Peptidase_S8"/>
    <property type="match status" value="1"/>
</dbReference>
<dbReference type="InterPro" id="IPR046450">
    <property type="entry name" value="PA_dom_sf"/>
</dbReference>
<evidence type="ECO:0000259" key="8">
    <source>
        <dbReference type="Pfam" id="PF00082"/>
    </source>
</evidence>
<dbReference type="InterPro" id="IPR045051">
    <property type="entry name" value="SBT"/>
</dbReference>
<evidence type="ECO:0000256" key="1">
    <source>
        <dbReference type="ARBA" id="ARBA00011073"/>
    </source>
</evidence>
<comment type="caution">
    <text evidence="7">Lacks conserved residue(s) required for the propagation of feature annotation.</text>
</comment>
<dbReference type="SUPFAM" id="SSF52743">
    <property type="entry name" value="Subtilisin-like"/>
    <property type="match status" value="1"/>
</dbReference>
<dbReference type="AlphaFoldDB" id="A0A314KTL6"/>
<organism evidence="10 11">
    <name type="scientific">Nicotiana attenuata</name>
    <name type="common">Coyote tobacco</name>
    <dbReference type="NCBI Taxonomy" id="49451"/>
    <lineage>
        <taxon>Eukaryota</taxon>
        <taxon>Viridiplantae</taxon>
        <taxon>Streptophyta</taxon>
        <taxon>Embryophyta</taxon>
        <taxon>Tracheophyta</taxon>
        <taxon>Spermatophyta</taxon>
        <taxon>Magnoliopsida</taxon>
        <taxon>eudicotyledons</taxon>
        <taxon>Gunneridae</taxon>
        <taxon>Pentapetalae</taxon>
        <taxon>asterids</taxon>
        <taxon>lamiids</taxon>
        <taxon>Solanales</taxon>
        <taxon>Solanaceae</taxon>
        <taxon>Nicotianoideae</taxon>
        <taxon>Nicotianeae</taxon>
        <taxon>Nicotiana</taxon>
    </lineage>
</organism>
<dbReference type="EMBL" id="MJEQ01001015">
    <property type="protein sequence ID" value="OIT32662.1"/>
    <property type="molecule type" value="Genomic_DNA"/>
</dbReference>
<evidence type="ECO:0000256" key="4">
    <source>
        <dbReference type="ARBA" id="ARBA00022801"/>
    </source>
</evidence>
<evidence type="ECO:0000313" key="11">
    <source>
        <dbReference type="Proteomes" id="UP000187609"/>
    </source>
</evidence>
<dbReference type="GO" id="GO:0006508">
    <property type="term" value="P:proteolysis"/>
    <property type="evidence" value="ECO:0007669"/>
    <property type="project" value="UniProtKB-KW"/>
</dbReference>
<dbReference type="SMR" id="A0A314KTL6"/>
<evidence type="ECO:0000313" key="10">
    <source>
        <dbReference type="EMBL" id="OIT32662.1"/>
    </source>
</evidence>
<keyword evidence="4" id="KW-0378">Hydrolase</keyword>
<keyword evidence="11" id="KW-1185">Reference proteome</keyword>
<comment type="similarity">
    <text evidence="1 7">Belongs to the peptidase S8 family.</text>
</comment>
<proteinExistence type="inferred from homology"/>
<name>A0A314KTL6_NICAT</name>
<gene>
    <name evidence="10" type="primary">SBT5.4_1</name>
    <name evidence="10" type="ORF">A4A49_42309</name>
</gene>
<keyword evidence="2" id="KW-0645">Protease</keyword>
<evidence type="ECO:0000256" key="7">
    <source>
        <dbReference type="PROSITE-ProRule" id="PRU01240"/>
    </source>
</evidence>
<dbReference type="CDD" id="cd02120">
    <property type="entry name" value="PA_subtilisin_like"/>
    <property type="match status" value="1"/>
</dbReference>
<evidence type="ECO:0000256" key="5">
    <source>
        <dbReference type="ARBA" id="ARBA00022825"/>
    </source>
</evidence>
<accession>A0A314KTL6</accession>
<evidence type="ECO:0000256" key="6">
    <source>
        <dbReference type="ARBA" id="ARBA00023180"/>
    </source>
</evidence>
<feature type="domain" description="PA" evidence="9">
    <location>
        <begin position="76"/>
        <end position="151"/>
    </location>
</feature>
<evidence type="ECO:0000256" key="3">
    <source>
        <dbReference type="ARBA" id="ARBA00022729"/>
    </source>
</evidence>
<keyword evidence="3" id="KW-0732">Signal</keyword>
<dbReference type="Gramene" id="OIT32662">
    <property type="protein sequence ID" value="OIT32662"/>
    <property type="gene ID" value="A4A49_42309"/>
</dbReference>
<protein>
    <submittedName>
        <fullName evidence="10">Subtilisin-like protease sbt5.4</fullName>
    </submittedName>
</protein>
<keyword evidence="5" id="KW-0720">Serine protease</keyword>
<dbReference type="PANTHER" id="PTHR10795">
    <property type="entry name" value="PROPROTEIN CONVERTASE SUBTILISIN/KEXIN"/>
    <property type="match status" value="1"/>
</dbReference>
<dbReference type="SUPFAM" id="SSF52025">
    <property type="entry name" value="PA domain"/>
    <property type="match status" value="1"/>
</dbReference>
<feature type="domain" description="Peptidase S8/S53" evidence="8">
    <location>
        <begin position="5"/>
        <end position="73"/>
    </location>
</feature>
<evidence type="ECO:0000259" key="9">
    <source>
        <dbReference type="Pfam" id="PF02225"/>
    </source>
</evidence>
<comment type="caution">
    <text evidence="10">The sequence shown here is derived from an EMBL/GenBank/DDBJ whole genome shotgun (WGS) entry which is preliminary data.</text>
</comment>
<dbReference type="Proteomes" id="UP000187609">
    <property type="component" value="Unassembled WGS sequence"/>
</dbReference>
<dbReference type="InterPro" id="IPR036852">
    <property type="entry name" value="Peptidase_S8/S53_dom_sf"/>
</dbReference>
<dbReference type="FunFam" id="3.50.30.30:FF:000005">
    <property type="entry name" value="subtilisin-like protease SBT1.5"/>
    <property type="match status" value="1"/>
</dbReference>
<dbReference type="Gene3D" id="3.50.30.30">
    <property type="match status" value="1"/>
</dbReference>